<reference evidence="1" key="1">
    <citation type="submission" date="2022-03" db="EMBL/GenBank/DDBJ databases">
        <authorList>
            <person name="Tunstrom K."/>
        </authorList>
    </citation>
    <scope>NUCLEOTIDE SEQUENCE</scope>
</reference>
<evidence type="ECO:0000313" key="1">
    <source>
        <dbReference type="EMBL" id="CAH2099971.1"/>
    </source>
</evidence>
<proteinExistence type="predicted"/>
<name>A0AAU9ULS6_EUPED</name>
<accession>A0AAU9ULS6</accession>
<sequence>MHKDVVAVDKGFTPLSLGKNKWRKIIELSTVDHVVVWKIKELHGWFYKVLTNSVDQSSSISWLKYGNLFGETESFVCAIMDEVIKTNNYRKHNIMKDVTPDICRTSHRPVESKKHIVSGCSRLNGEYLHRHKQVARIIYQQLALRYGLVENEVPYYRYNPTPFLGNGHALLYWDRSIVTDRFITANKPDIVVENRSALRVLNYC</sequence>
<comment type="caution">
    <text evidence="1">The sequence shown here is derived from an EMBL/GenBank/DDBJ whole genome shotgun (WGS) entry which is preliminary data.</text>
</comment>
<gene>
    <name evidence="1" type="ORF">EEDITHA_LOCUS14888</name>
</gene>
<keyword evidence="2" id="KW-1185">Reference proteome</keyword>
<dbReference type="Proteomes" id="UP001153954">
    <property type="component" value="Unassembled WGS sequence"/>
</dbReference>
<dbReference type="AlphaFoldDB" id="A0AAU9ULS6"/>
<evidence type="ECO:0000313" key="2">
    <source>
        <dbReference type="Proteomes" id="UP001153954"/>
    </source>
</evidence>
<dbReference type="PANTHER" id="PTHR35450:SF2">
    <property type="entry name" value="REVERSE TRANSCRIPTASE DOMAIN-CONTAINING PROTEIN"/>
    <property type="match status" value="1"/>
</dbReference>
<dbReference type="PANTHER" id="PTHR35450">
    <property type="entry name" value="REVERSE TRANSCRIPTASE DOMAIN-CONTAINING PROTEIN"/>
    <property type="match status" value="1"/>
</dbReference>
<dbReference type="EMBL" id="CAKOGL010000022">
    <property type="protein sequence ID" value="CAH2099971.1"/>
    <property type="molecule type" value="Genomic_DNA"/>
</dbReference>
<protein>
    <submittedName>
        <fullName evidence="1">Uncharacterized protein</fullName>
    </submittedName>
</protein>
<organism evidence="1 2">
    <name type="scientific">Euphydryas editha</name>
    <name type="common">Edith's checkerspot</name>
    <dbReference type="NCBI Taxonomy" id="104508"/>
    <lineage>
        <taxon>Eukaryota</taxon>
        <taxon>Metazoa</taxon>
        <taxon>Ecdysozoa</taxon>
        <taxon>Arthropoda</taxon>
        <taxon>Hexapoda</taxon>
        <taxon>Insecta</taxon>
        <taxon>Pterygota</taxon>
        <taxon>Neoptera</taxon>
        <taxon>Endopterygota</taxon>
        <taxon>Lepidoptera</taxon>
        <taxon>Glossata</taxon>
        <taxon>Ditrysia</taxon>
        <taxon>Papilionoidea</taxon>
        <taxon>Nymphalidae</taxon>
        <taxon>Nymphalinae</taxon>
        <taxon>Euphydryas</taxon>
    </lineage>
</organism>